<proteinExistence type="predicted"/>
<organism evidence="1 2">
    <name type="scientific">Trypanosoma brucei gambiense (strain MHOM/CI/86/DAL972)</name>
    <dbReference type="NCBI Taxonomy" id="679716"/>
    <lineage>
        <taxon>Eukaryota</taxon>
        <taxon>Discoba</taxon>
        <taxon>Euglenozoa</taxon>
        <taxon>Kinetoplastea</taxon>
        <taxon>Metakinetoplastina</taxon>
        <taxon>Trypanosomatida</taxon>
        <taxon>Trypanosomatidae</taxon>
        <taxon>Trypanosoma</taxon>
    </lineage>
</organism>
<sequence>MLEISLSFSLQILTCCGWKTEGHHPFLFGLFGFNEKEMMLFCAAAAVSGFVSSTSYRSLLRVPVLLPSFYNPSLCLFFFFQPEAMPVGNSPNTSLNSTMVNGMDLKPPRCSKQ</sequence>
<protein>
    <submittedName>
        <fullName evidence="1">Uncharacterized protein</fullName>
    </submittedName>
</protein>
<dbReference type="KEGG" id="tbg:TbgDal_XI7650"/>
<dbReference type="RefSeq" id="XP_011779910.1">
    <property type="nucleotide sequence ID" value="XM_011781608.1"/>
</dbReference>
<accession>D0A7J5</accession>
<reference evidence="2" key="1">
    <citation type="journal article" date="2010" name="PLoS Negl. Trop. Dis.">
        <title>The genome sequence of Trypanosoma brucei gambiense, causative agent of chronic human african trypanosomiasis.</title>
        <authorList>
            <person name="Jackson A.P."/>
            <person name="Sanders M."/>
            <person name="Berry A."/>
            <person name="McQuillan J."/>
            <person name="Aslett M.A."/>
            <person name="Quail M.A."/>
            <person name="Chukualim B."/>
            <person name="Capewell P."/>
            <person name="MacLeod A."/>
            <person name="Melville S.E."/>
            <person name="Gibson W."/>
            <person name="Barry J.D."/>
            <person name="Berriman M."/>
            <person name="Hertz-Fowler C."/>
        </authorList>
    </citation>
    <scope>NUCLEOTIDE SEQUENCE [LARGE SCALE GENOMIC DNA]</scope>
    <source>
        <strain evidence="2">MHOM/CI/86/DAL972</strain>
    </source>
</reference>
<evidence type="ECO:0000313" key="2">
    <source>
        <dbReference type="Proteomes" id="UP000002316"/>
    </source>
</evidence>
<dbReference type="AlphaFoldDB" id="D0A7J5"/>
<name>D0A7J5_TRYB9</name>
<evidence type="ECO:0000313" key="1">
    <source>
        <dbReference type="EMBL" id="CBH17646.1"/>
    </source>
</evidence>
<dbReference type="Proteomes" id="UP000002316">
    <property type="component" value="Chromosome 11"/>
</dbReference>
<dbReference type="GeneID" id="23867790"/>
<gene>
    <name evidence="1" type="ORF">TbgDal_XI7650</name>
</gene>
<dbReference type="EMBL" id="FN554974">
    <property type="protein sequence ID" value="CBH17646.1"/>
    <property type="molecule type" value="Genomic_DNA"/>
</dbReference>